<feature type="transmembrane region" description="Helical" evidence="1">
    <location>
        <begin position="47"/>
        <end position="70"/>
    </location>
</feature>
<protein>
    <submittedName>
        <fullName evidence="2">Uncharacterized protein</fullName>
    </submittedName>
</protein>
<evidence type="ECO:0000256" key="1">
    <source>
        <dbReference type="SAM" id="Phobius"/>
    </source>
</evidence>
<keyword evidence="1" id="KW-1133">Transmembrane helix</keyword>
<organism evidence="2 3">
    <name type="scientific">Nocardioides jiangsuensis</name>
    <dbReference type="NCBI Taxonomy" id="2866161"/>
    <lineage>
        <taxon>Bacteria</taxon>
        <taxon>Bacillati</taxon>
        <taxon>Actinomycetota</taxon>
        <taxon>Actinomycetes</taxon>
        <taxon>Propionibacteriales</taxon>
        <taxon>Nocardioidaceae</taxon>
        <taxon>Nocardioides</taxon>
    </lineage>
</organism>
<reference evidence="2 3" key="1">
    <citation type="submission" date="2021-08" db="EMBL/GenBank/DDBJ databases">
        <title>Nocardioides bacterium WL0053 sp. nov., isolated from the sediment.</title>
        <authorList>
            <person name="Wang L."/>
            <person name="Zhang D."/>
            <person name="Zhang A."/>
        </authorList>
    </citation>
    <scope>NUCLEOTIDE SEQUENCE [LARGE SCALE GENOMIC DNA]</scope>
    <source>
        <strain evidence="2 3">WL0053</strain>
    </source>
</reference>
<evidence type="ECO:0000313" key="2">
    <source>
        <dbReference type="EMBL" id="MBY9073533.1"/>
    </source>
</evidence>
<keyword evidence="1" id="KW-0812">Transmembrane</keyword>
<dbReference type="EMBL" id="JAIEZQ010000001">
    <property type="protein sequence ID" value="MBY9073533.1"/>
    <property type="molecule type" value="Genomic_DNA"/>
</dbReference>
<feature type="transmembrane region" description="Helical" evidence="1">
    <location>
        <begin position="82"/>
        <end position="107"/>
    </location>
</feature>
<keyword evidence="3" id="KW-1185">Reference proteome</keyword>
<keyword evidence="1" id="KW-0472">Membrane</keyword>
<dbReference type="Proteomes" id="UP000754710">
    <property type="component" value="Unassembled WGS sequence"/>
</dbReference>
<evidence type="ECO:0000313" key="3">
    <source>
        <dbReference type="Proteomes" id="UP000754710"/>
    </source>
</evidence>
<proteinExistence type="predicted"/>
<gene>
    <name evidence="2" type="ORF">K1X13_01740</name>
</gene>
<name>A0ABS7RES6_9ACTN</name>
<dbReference type="RefSeq" id="WP_221023321.1">
    <property type="nucleotide sequence ID" value="NZ_JAIEZQ010000001.1"/>
</dbReference>
<comment type="caution">
    <text evidence="2">The sequence shown here is derived from an EMBL/GenBank/DDBJ whole genome shotgun (WGS) entry which is preliminary data.</text>
</comment>
<accession>A0ABS7RES6</accession>
<sequence length="113" mass="11728">MTSHPLHLPRPGADRAAFGLGVLAALLLLLFATVVWASWVHDASFTVGIWQVVLFVAPWVALLASVGAVAGGRLAGGSLGRAGFWLGITTLALTGAWLGLVVSFVFAEIVTPH</sequence>